<dbReference type="GO" id="GO:0003677">
    <property type="term" value="F:DNA binding"/>
    <property type="evidence" value="ECO:0007669"/>
    <property type="project" value="InterPro"/>
</dbReference>
<dbReference type="Gene3D" id="1.10.10.10">
    <property type="entry name" value="Winged helix-like DNA-binding domain superfamily/Winged helix DNA-binding domain"/>
    <property type="match status" value="1"/>
</dbReference>
<evidence type="ECO:0000256" key="4">
    <source>
        <dbReference type="ARBA" id="ARBA00023163"/>
    </source>
</evidence>
<dbReference type="InterPro" id="IPR013249">
    <property type="entry name" value="RNA_pol_sigma70_r4_t2"/>
</dbReference>
<evidence type="ECO:0000256" key="3">
    <source>
        <dbReference type="ARBA" id="ARBA00023082"/>
    </source>
</evidence>
<dbReference type="GO" id="GO:0016987">
    <property type="term" value="F:sigma factor activity"/>
    <property type="evidence" value="ECO:0007669"/>
    <property type="project" value="UniProtKB-KW"/>
</dbReference>
<dbReference type="PANTHER" id="PTHR43133">
    <property type="entry name" value="RNA POLYMERASE ECF-TYPE SIGMA FACTO"/>
    <property type="match status" value="1"/>
</dbReference>
<evidence type="ECO:0000313" key="8">
    <source>
        <dbReference type="Proteomes" id="UP000317318"/>
    </source>
</evidence>
<dbReference type="SUPFAM" id="SSF88659">
    <property type="entry name" value="Sigma3 and sigma4 domains of RNA polymerase sigma factors"/>
    <property type="match status" value="1"/>
</dbReference>
<evidence type="ECO:0000259" key="6">
    <source>
        <dbReference type="Pfam" id="PF08281"/>
    </source>
</evidence>
<organism evidence="7 8">
    <name type="scientific">Stratiformator vulcanicus</name>
    <dbReference type="NCBI Taxonomy" id="2527980"/>
    <lineage>
        <taxon>Bacteria</taxon>
        <taxon>Pseudomonadati</taxon>
        <taxon>Planctomycetota</taxon>
        <taxon>Planctomycetia</taxon>
        <taxon>Planctomycetales</taxon>
        <taxon>Planctomycetaceae</taxon>
        <taxon>Stratiformator</taxon>
    </lineage>
</organism>
<dbReference type="KEGG" id="svp:Pan189_40310"/>
<dbReference type="NCBIfam" id="TIGR02937">
    <property type="entry name" value="sigma70-ECF"/>
    <property type="match status" value="1"/>
</dbReference>
<dbReference type="InterPro" id="IPR036388">
    <property type="entry name" value="WH-like_DNA-bd_sf"/>
</dbReference>
<name>A0A517R6Z8_9PLAN</name>
<dbReference type="PANTHER" id="PTHR43133:SF62">
    <property type="entry name" value="RNA POLYMERASE SIGMA FACTOR SIGZ"/>
    <property type="match status" value="1"/>
</dbReference>
<dbReference type="Pfam" id="PF04542">
    <property type="entry name" value="Sigma70_r2"/>
    <property type="match status" value="1"/>
</dbReference>
<comment type="similarity">
    <text evidence="1">Belongs to the sigma-70 factor family. ECF subfamily.</text>
</comment>
<dbReference type="InterPro" id="IPR014284">
    <property type="entry name" value="RNA_pol_sigma-70_dom"/>
</dbReference>
<feature type="domain" description="RNA polymerase sigma-70 region 2" evidence="5">
    <location>
        <begin position="24"/>
        <end position="91"/>
    </location>
</feature>
<evidence type="ECO:0000256" key="2">
    <source>
        <dbReference type="ARBA" id="ARBA00023015"/>
    </source>
</evidence>
<dbReference type="CDD" id="cd06171">
    <property type="entry name" value="Sigma70_r4"/>
    <property type="match status" value="1"/>
</dbReference>
<protein>
    <submittedName>
        <fullName evidence="7">ECF RNA polymerase sigma factor SigK</fullName>
    </submittedName>
</protein>
<gene>
    <name evidence="7" type="primary">sigK</name>
    <name evidence="7" type="ORF">Pan189_40310</name>
</gene>
<reference evidence="7 8" key="1">
    <citation type="submission" date="2019-02" db="EMBL/GenBank/DDBJ databases">
        <title>Deep-cultivation of Planctomycetes and their phenomic and genomic characterization uncovers novel biology.</title>
        <authorList>
            <person name="Wiegand S."/>
            <person name="Jogler M."/>
            <person name="Boedeker C."/>
            <person name="Pinto D."/>
            <person name="Vollmers J."/>
            <person name="Rivas-Marin E."/>
            <person name="Kohn T."/>
            <person name="Peeters S.H."/>
            <person name="Heuer A."/>
            <person name="Rast P."/>
            <person name="Oberbeckmann S."/>
            <person name="Bunk B."/>
            <person name="Jeske O."/>
            <person name="Meyerdierks A."/>
            <person name="Storesund J.E."/>
            <person name="Kallscheuer N."/>
            <person name="Luecker S."/>
            <person name="Lage O.M."/>
            <person name="Pohl T."/>
            <person name="Merkel B.J."/>
            <person name="Hornburger P."/>
            <person name="Mueller R.-W."/>
            <person name="Bruemmer F."/>
            <person name="Labrenz M."/>
            <person name="Spormann A.M."/>
            <person name="Op den Camp H."/>
            <person name="Overmann J."/>
            <person name="Amann R."/>
            <person name="Jetten M.S.M."/>
            <person name="Mascher T."/>
            <person name="Medema M.H."/>
            <person name="Devos D.P."/>
            <person name="Kaster A.-K."/>
            <person name="Ovreas L."/>
            <person name="Rohde M."/>
            <person name="Galperin M.Y."/>
            <person name="Jogler C."/>
        </authorList>
    </citation>
    <scope>NUCLEOTIDE SEQUENCE [LARGE SCALE GENOMIC DNA]</scope>
    <source>
        <strain evidence="7 8">Pan189</strain>
    </source>
</reference>
<keyword evidence="3" id="KW-0731">Sigma factor</keyword>
<dbReference type="RefSeq" id="WP_145365748.1">
    <property type="nucleotide sequence ID" value="NZ_CP036268.1"/>
</dbReference>
<dbReference type="InterPro" id="IPR039425">
    <property type="entry name" value="RNA_pol_sigma-70-like"/>
</dbReference>
<proteinExistence type="inferred from homology"/>
<keyword evidence="4" id="KW-0804">Transcription</keyword>
<keyword evidence="8" id="KW-1185">Reference proteome</keyword>
<dbReference type="Pfam" id="PF08281">
    <property type="entry name" value="Sigma70_r4_2"/>
    <property type="match status" value="1"/>
</dbReference>
<dbReference type="InterPro" id="IPR007627">
    <property type="entry name" value="RNA_pol_sigma70_r2"/>
</dbReference>
<dbReference type="InterPro" id="IPR013324">
    <property type="entry name" value="RNA_pol_sigma_r3/r4-like"/>
</dbReference>
<dbReference type="Gene3D" id="1.10.1740.10">
    <property type="match status" value="1"/>
</dbReference>
<accession>A0A517R6Z8</accession>
<evidence type="ECO:0000256" key="1">
    <source>
        <dbReference type="ARBA" id="ARBA00010641"/>
    </source>
</evidence>
<evidence type="ECO:0000259" key="5">
    <source>
        <dbReference type="Pfam" id="PF04542"/>
    </source>
</evidence>
<dbReference type="InterPro" id="IPR013325">
    <property type="entry name" value="RNA_pol_sigma_r2"/>
</dbReference>
<feature type="domain" description="RNA polymerase sigma factor 70 region 4 type 2" evidence="6">
    <location>
        <begin position="122"/>
        <end position="173"/>
    </location>
</feature>
<keyword evidence="2" id="KW-0805">Transcription regulation</keyword>
<dbReference type="Proteomes" id="UP000317318">
    <property type="component" value="Chromosome"/>
</dbReference>
<dbReference type="AlphaFoldDB" id="A0A517R6Z8"/>
<sequence>MNSSEPILPAIAAGDRSAVARCLDRFGGLVWSMARRYLRDDAEAEDAVQEVFIELWQKADIYDPARGAESTFVTMLARRRLIDRMRRNDRRPEAASLESTIDVVAVQDADVDSLVSQEEARRVRDGLEQLRDEEQRVIRLAIFDGLSQTQISQRLDMPLGTVKSHALRGIKKLRAGLRQPPTPKTTGENS</sequence>
<evidence type="ECO:0000313" key="7">
    <source>
        <dbReference type="EMBL" id="QDT39622.1"/>
    </source>
</evidence>
<dbReference type="EMBL" id="CP036268">
    <property type="protein sequence ID" value="QDT39622.1"/>
    <property type="molecule type" value="Genomic_DNA"/>
</dbReference>
<dbReference type="SUPFAM" id="SSF88946">
    <property type="entry name" value="Sigma2 domain of RNA polymerase sigma factors"/>
    <property type="match status" value="1"/>
</dbReference>
<dbReference type="GO" id="GO:0006352">
    <property type="term" value="P:DNA-templated transcription initiation"/>
    <property type="evidence" value="ECO:0007669"/>
    <property type="project" value="InterPro"/>
</dbReference>
<dbReference type="OrthoDB" id="9784272at2"/>